<evidence type="ECO:0000313" key="6">
    <source>
        <dbReference type="EMBL" id="ANY19086.1"/>
    </source>
</evidence>
<evidence type="ECO:0000313" key="7">
    <source>
        <dbReference type="Proteomes" id="UP000092932"/>
    </source>
</evidence>
<dbReference type="InterPro" id="IPR013766">
    <property type="entry name" value="Thioredoxin_domain"/>
</dbReference>
<dbReference type="Pfam" id="PF01323">
    <property type="entry name" value="DSBA"/>
    <property type="match status" value="1"/>
</dbReference>
<reference evidence="6 7" key="1">
    <citation type="submission" date="2016-07" db="EMBL/GenBank/DDBJ databases">
        <title>Complete genome sequence of Altererythrobacter dongtanensis KCTC 22672, a type strain with esterase isolated from tidal flat.</title>
        <authorList>
            <person name="Cheng H."/>
            <person name="Wu Y.-H."/>
            <person name="Zhou P."/>
            <person name="Huo Y.-Y."/>
            <person name="Wang C.-S."/>
            <person name="Xu X.-W."/>
        </authorList>
    </citation>
    <scope>NUCLEOTIDE SEQUENCE [LARGE SCALE GENOMIC DNA]</scope>
    <source>
        <strain evidence="6 7">KCTC 22672</strain>
    </source>
</reference>
<dbReference type="PANTHER" id="PTHR13887">
    <property type="entry name" value="GLUTATHIONE S-TRANSFERASE KAPPA"/>
    <property type="match status" value="1"/>
</dbReference>
<keyword evidence="2" id="KW-0560">Oxidoreductase</keyword>
<proteinExistence type="predicted"/>
<protein>
    <submittedName>
        <fullName evidence="6">DSBA-like thioredoxin domain protein</fullName>
    </submittedName>
</protein>
<keyword evidence="3" id="KW-1015">Disulfide bond</keyword>
<dbReference type="STRING" id="692370.A6F68_00551"/>
<dbReference type="AlphaFoldDB" id="A0A1B2AAB7"/>
<evidence type="ECO:0000256" key="3">
    <source>
        <dbReference type="ARBA" id="ARBA00023157"/>
    </source>
</evidence>
<evidence type="ECO:0000256" key="1">
    <source>
        <dbReference type="ARBA" id="ARBA00022729"/>
    </source>
</evidence>
<dbReference type="KEGG" id="ado:A6F68_00551"/>
<dbReference type="RefSeq" id="WP_067676021.1">
    <property type="nucleotide sequence ID" value="NZ_CP016591.1"/>
</dbReference>
<dbReference type="Proteomes" id="UP000092932">
    <property type="component" value="Chromosome"/>
</dbReference>
<keyword evidence="4" id="KW-0676">Redox-active center</keyword>
<dbReference type="InterPro" id="IPR001853">
    <property type="entry name" value="DSBA-like_thioredoxin_dom"/>
</dbReference>
<dbReference type="PROSITE" id="PS51352">
    <property type="entry name" value="THIOREDOXIN_2"/>
    <property type="match status" value="1"/>
</dbReference>
<gene>
    <name evidence="6" type="ORF">A6F68_00551</name>
</gene>
<evidence type="ECO:0000256" key="4">
    <source>
        <dbReference type="ARBA" id="ARBA00023284"/>
    </source>
</evidence>
<name>A0A1B2AAB7_9SPHN</name>
<keyword evidence="7" id="KW-1185">Reference proteome</keyword>
<dbReference type="Gene3D" id="3.40.30.10">
    <property type="entry name" value="Glutaredoxin"/>
    <property type="match status" value="1"/>
</dbReference>
<evidence type="ECO:0000256" key="2">
    <source>
        <dbReference type="ARBA" id="ARBA00023002"/>
    </source>
</evidence>
<sequence length="234" mass="24798">MNRLLSFLPTALVALVFGFLGAWAFALSGLGGEATRAWLLAHPEILPEMAEAYQANEAKDRLADVADEVTRPFPGAVLGNPQGSVTLVEFTDYGCSFCRQSVADVKALVAANPDLRVVMREWPIFEGSEMPARMALAAARQGKYAVFHDALFAHGTPTDATIAIAAEAAGLDMDAARAFAQSEAATFELQNNIALARRLGFDGTPSWVAGDKVFAGAVGRERLAEAVEAARKGA</sequence>
<dbReference type="EMBL" id="CP016591">
    <property type="protein sequence ID" value="ANY19086.1"/>
    <property type="molecule type" value="Genomic_DNA"/>
</dbReference>
<evidence type="ECO:0000259" key="5">
    <source>
        <dbReference type="PROSITE" id="PS51352"/>
    </source>
</evidence>
<dbReference type="SUPFAM" id="SSF52833">
    <property type="entry name" value="Thioredoxin-like"/>
    <property type="match status" value="1"/>
</dbReference>
<dbReference type="GO" id="GO:0016491">
    <property type="term" value="F:oxidoreductase activity"/>
    <property type="evidence" value="ECO:0007669"/>
    <property type="project" value="UniProtKB-KW"/>
</dbReference>
<keyword evidence="1" id="KW-0732">Signal</keyword>
<accession>A0A1B2AAB7</accession>
<dbReference type="InterPro" id="IPR036249">
    <property type="entry name" value="Thioredoxin-like_sf"/>
</dbReference>
<dbReference type="CDD" id="cd03023">
    <property type="entry name" value="DsbA_Com1_like"/>
    <property type="match status" value="1"/>
</dbReference>
<feature type="domain" description="Thioredoxin" evidence="5">
    <location>
        <begin position="49"/>
        <end position="232"/>
    </location>
</feature>
<organism evidence="6 7">
    <name type="scientific">Tsuneonella dongtanensis</name>
    <dbReference type="NCBI Taxonomy" id="692370"/>
    <lineage>
        <taxon>Bacteria</taxon>
        <taxon>Pseudomonadati</taxon>
        <taxon>Pseudomonadota</taxon>
        <taxon>Alphaproteobacteria</taxon>
        <taxon>Sphingomonadales</taxon>
        <taxon>Erythrobacteraceae</taxon>
        <taxon>Tsuneonella</taxon>
    </lineage>
</organism>
<dbReference type="PANTHER" id="PTHR13887:SF14">
    <property type="entry name" value="DISULFIDE BOND FORMATION PROTEIN D"/>
    <property type="match status" value="1"/>
</dbReference>
<dbReference type="OrthoDB" id="9780147at2"/>